<name>A0A858RP09_9BACT</name>
<organism evidence="4 5">
    <name type="scientific">Luteolibacter luteus</name>
    <dbReference type="NCBI Taxonomy" id="2728835"/>
    <lineage>
        <taxon>Bacteria</taxon>
        <taxon>Pseudomonadati</taxon>
        <taxon>Verrucomicrobiota</taxon>
        <taxon>Verrucomicrobiia</taxon>
        <taxon>Verrucomicrobiales</taxon>
        <taxon>Verrucomicrobiaceae</taxon>
        <taxon>Luteolibacter</taxon>
    </lineage>
</organism>
<dbReference type="InterPro" id="IPR002048">
    <property type="entry name" value="EF_hand_dom"/>
</dbReference>
<protein>
    <recommendedName>
        <fullName evidence="3">EF-hand domain-containing protein</fullName>
    </recommendedName>
</protein>
<feature type="signal peptide" evidence="2">
    <location>
        <begin position="1"/>
        <end position="19"/>
    </location>
</feature>
<dbReference type="SUPFAM" id="SSF47473">
    <property type="entry name" value="EF-hand"/>
    <property type="match status" value="2"/>
</dbReference>
<sequence length="281" mass="31405">MKALRYPWIAVLALVPALAQETPVEKTDAPPAPPAEGGEKKPGEGRGKGRGNRQGDGERGKEARRAMLEMWKKADTDGDGSLSLAEFSGMERPGRLPEEKRAEIFKRIDKNGDGKIGPDEMPKGRPGPGMPPLEDVDANKDGRIVFEEFQKLGFVARLPEDRQRALFARMDRDGDGALTPKDRPERDGRGKGKGEHRFNPLDMIRDHDKNGDGSLSFEEFREMPWLKDKSEDEQEDRFEAFDKNKDLKIDAADFPPPPPPGEEGPRGKKERDKESPEKTEP</sequence>
<feature type="compositionally biased region" description="Basic and acidic residues" evidence="1">
    <location>
        <begin position="37"/>
        <end position="76"/>
    </location>
</feature>
<dbReference type="InterPro" id="IPR018247">
    <property type="entry name" value="EF_Hand_1_Ca_BS"/>
</dbReference>
<dbReference type="PROSITE" id="PS00018">
    <property type="entry name" value="EF_HAND_1"/>
    <property type="match status" value="2"/>
</dbReference>
<dbReference type="RefSeq" id="WP_169457079.1">
    <property type="nucleotide sequence ID" value="NZ_CP051774.1"/>
</dbReference>
<dbReference type="Pfam" id="PF13499">
    <property type="entry name" value="EF-hand_7"/>
    <property type="match status" value="1"/>
</dbReference>
<feature type="compositionally biased region" description="Basic and acidic residues" evidence="1">
    <location>
        <begin position="237"/>
        <end position="251"/>
    </location>
</feature>
<feature type="chain" id="PRO_5032286903" description="EF-hand domain-containing protein" evidence="2">
    <location>
        <begin position="20"/>
        <end position="281"/>
    </location>
</feature>
<dbReference type="PANTHER" id="PTHR10827">
    <property type="entry name" value="RETICULOCALBIN"/>
    <property type="match status" value="1"/>
</dbReference>
<dbReference type="Pfam" id="PF13202">
    <property type="entry name" value="EF-hand_5"/>
    <property type="match status" value="3"/>
</dbReference>
<keyword evidence="2" id="KW-0732">Signal</keyword>
<evidence type="ECO:0000313" key="5">
    <source>
        <dbReference type="Proteomes" id="UP000501812"/>
    </source>
</evidence>
<reference evidence="4 5" key="1">
    <citation type="submission" date="2020-04" db="EMBL/GenBank/DDBJ databases">
        <title>Luteolibacter sp. G-1-1-1 isolated from soil.</title>
        <authorList>
            <person name="Dahal R.H."/>
        </authorList>
    </citation>
    <scope>NUCLEOTIDE SEQUENCE [LARGE SCALE GENOMIC DNA]</scope>
    <source>
        <strain evidence="4 5">G-1-1-1</strain>
    </source>
</reference>
<dbReference type="EMBL" id="CP051774">
    <property type="protein sequence ID" value="QJE98592.1"/>
    <property type="molecule type" value="Genomic_DNA"/>
</dbReference>
<proteinExistence type="predicted"/>
<dbReference type="GO" id="GO:0005509">
    <property type="term" value="F:calcium ion binding"/>
    <property type="evidence" value="ECO:0007669"/>
    <property type="project" value="InterPro"/>
</dbReference>
<feature type="region of interest" description="Disordered" evidence="1">
    <location>
        <begin position="17"/>
        <end position="137"/>
    </location>
</feature>
<evidence type="ECO:0000259" key="3">
    <source>
        <dbReference type="PROSITE" id="PS50222"/>
    </source>
</evidence>
<keyword evidence="5" id="KW-1185">Reference proteome</keyword>
<accession>A0A858RP09</accession>
<dbReference type="KEGG" id="luo:HHL09_23350"/>
<feature type="compositionally biased region" description="Basic and acidic residues" evidence="1">
    <location>
        <begin position="92"/>
        <end position="123"/>
    </location>
</feature>
<dbReference type="Gene3D" id="1.10.238.10">
    <property type="entry name" value="EF-hand"/>
    <property type="match status" value="3"/>
</dbReference>
<feature type="domain" description="EF-hand" evidence="3">
    <location>
        <begin position="96"/>
        <end position="131"/>
    </location>
</feature>
<dbReference type="PANTHER" id="PTHR10827:SF52">
    <property type="entry name" value="IP16409P"/>
    <property type="match status" value="1"/>
</dbReference>
<dbReference type="Proteomes" id="UP000501812">
    <property type="component" value="Chromosome"/>
</dbReference>
<gene>
    <name evidence="4" type="ORF">HHL09_23350</name>
</gene>
<feature type="compositionally biased region" description="Basic and acidic residues" evidence="1">
    <location>
        <begin position="218"/>
        <end position="230"/>
    </location>
</feature>
<dbReference type="SMART" id="SM00054">
    <property type="entry name" value="EFh"/>
    <property type="match status" value="3"/>
</dbReference>
<feature type="region of interest" description="Disordered" evidence="1">
    <location>
        <begin position="167"/>
        <end position="281"/>
    </location>
</feature>
<dbReference type="PROSITE" id="PS50222">
    <property type="entry name" value="EF_HAND_2"/>
    <property type="match status" value="2"/>
</dbReference>
<feature type="compositionally biased region" description="Basic and acidic residues" evidence="1">
    <location>
        <begin position="167"/>
        <end position="211"/>
    </location>
</feature>
<feature type="compositionally biased region" description="Basic and acidic residues" evidence="1">
    <location>
        <begin position="263"/>
        <end position="281"/>
    </location>
</feature>
<dbReference type="AlphaFoldDB" id="A0A858RP09"/>
<feature type="domain" description="EF-hand" evidence="3">
    <location>
        <begin position="202"/>
        <end position="230"/>
    </location>
</feature>
<dbReference type="InterPro" id="IPR011992">
    <property type="entry name" value="EF-hand-dom_pair"/>
</dbReference>
<evidence type="ECO:0000256" key="2">
    <source>
        <dbReference type="SAM" id="SignalP"/>
    </source>
</evidence>
<evidence type="ECO:0000313" key="4">
    <source>
        <dbReference type="EMBL" id="QJE98592.1"/>
    </source>
</evidence>
<evidence type="ECO:0000256" key="1">
    <source>
        <dbReference type="SAM" id="MobiDB-lite"/>
    </source>
</evidence>